<dbReference type="HOGENOM" id="CLU_2815045_0_0_1"/>
<sequence length="67" mass="7601">MAAAGPLDINLHSHKLIISLAPSKQQRVPITSRSIRDGHAGERRYSMERKIESETEEEKAIDFEIEI</sequence>
<evidence type="ECO:0000313" key="1">
    <source>
        <dbReference type="EMBL" id="EFX76263.1"/>
    </source>
</evidence>
<dbReference type="Proteomes" id="UP000000305">
    <property type="component" value="Unassembled WGS sequence"/>
</dbReference>
<dbReference type="InParanoid" id="E9GVZ8"/>
<protein>
    <submittedName>
        <fullName evidence="1">Uncharacterized protein</fullName>
    </submittedName>
</protein>
<name>E9GVZ8_DAPPU</name>
<organism evidence="1 2">
    <name type="scientific">Daphnia pulex</name>
    <name type="common">Water flea</name>
    <dbReference type="NCBI Taxonomy" id="6669"/>
    <lineage>
        <taxon>Eukaryota</taxon>
        <taxon>Metazoa</taxon>
        <taxon>Ecdysozoa</taxon>
        <taxon>Arthropoda</taxon>
        <taxon>Crustacea</taxon>
        <taxon>Branchiopoda</taxon>
        <taxon>Diplostraca</taxon>
        <taxon>Cladocera</taxon>
        <taxon>Anomopoda</taxon>
        <taxon>Daphniidae</taxon>
        <taxon>Daphnia</taxon>
    </lineage>
</organism>
<accession>E9GVZ8</accession>
<evidence type="ECO:0000313" key="2">
    <source>
        <dbReference type="Proteomes" id="UP000000305"/>
    </source>
</evidence>
<gene>
    <name evidence="1" type="ORF">DAPPUDRAFT_249154</name>
</gene>
<proteinExistence type="predicted"/>
<keyword evidence="2" id="KW-1185">Reference proteome</keyword>
<dbReference type="EMBL" id="GL732569">
    <property type="protein sequence ID" value="EFX76263.1"/>
    <property type="molecule type" value="Genomic_DNA"/>
</dbReference>
<dbReference type="AlphaFoldDB" id="E9GVZ8"/>
<dbReference type="KEGG" id="dpx:DAPPUDRAFT_249154"/>
<reference evidence="1 2" key="1">
    <citation type="journal article" date="2011" name="Science">
        <title>The ecoresponsive genome of Daphnia pulex.</title>
        <authorList>
            <person name="Colbourne J.K."/>
            <person name="Pfrender M.E."/>
            <person name="Gilbert D."/>
            <person name="Thomas W.K."/>
            <person name="Tucker A."/>
            <person name="Oakley T.H."/>
            <person name="Tokishita S."/>
            <person name="Aerts A."/>
            <person name="Arnold G.J."/>
            <person name="Basu M.K."/>
            <person name="Bauer D.J."/>
            <person name="Caceres C.E."/>
            <person name="Carmel L."/>
            <person name="Casola C."/>
            <person name="Choi J.H."/>
            <person name="Detter J.C."/>
            <person name="Dong Q."/>
            <person name="Dusheyko S."/>
            <person name="Eads B.D."/>
            <person name="Frohlich T."/>
            <person name="Geiler-Samerotte K.A."/>
            <person name="Gerlach D."/>
            <person name="Hatcher P."/>
            <person name="Jogdeo S."/>
            <person name="Krijgsveld J."/>
            <person name="Kriventseva E.V."/>
            <person name="Kultz D."/>
            <person name="Laforsch C."/>
            <person name="Lindquist E."/>
            <person name="Lopez J."/>
            <person name="Manak J.R."/>
            <person name="Muller J."/>
            <person name="Pangilinan J."/>
            <person name="Patwardhan R.P."/>
            <person name="Pitluck S."/>
            <person name="Pritham E.J."/>
            <person name="Rechtsteiner A."/>
            <person name="Rho M."/>
            <person name="Rogozin I.B."/>
            <person name="Sakarya O."/>
            <person name="Salamov A."/>
            <person name="Schaack S."/>
            <person name="Shapiro H."/>
            <person name="Shiga Y."/>
            <person name="Skalitzky C."/>
            <person name="Smith Z."/>
            <person name="Souvorov A."/>
            <person name="Sung W."/>
            <person name="Tang Z."/>
            <person name="Tsuchiya D."/>
            <person name="Tu H."/>
            <person name="Vos H."/>
            <person name="Wang M."/>
            <person name="Wolf Y.I."/>
            <person name="Yamagata H."/>
            <person name="Yamada T."/>
            <person name="Ye Y."/>
            <person name="Shaw J.R."/>
            <person name="Andrews J."/>
            <person name="Crease T.J."/>
            <person name="Tang H."/>
            <person name="Lucas S.M."/>
            <person name="Robertson H.M."/>
            <person name="Bork P."/>
            <person name="Koonin E.V."/>
            <person name="Zdobnov E.M."/>
            <person name="Grigoriev I.V."/>
            <person name="Lynch M."/>
            <person name="Boore J.L."/>
        </authorList>
    </citation>
    <scope>NUCLEOTIDE SEQUENCE [LARGE SCALE GENOMIC DNA]</scope>
</reference>